<reference evidence="2" key="1">
    <citation type="journal article" date="2017" name="Cell">
        <title>Insights into land plant evolution garnered from the Marchantia polymorpha genome.</title>
        <authorList>
            <person name="Bowman J.L."/>
            <person name="Kohchi T."/>
            <person name="Yamato K.T."/>
            <person name="Jenkins J."/>
            <person name="Shu S."/>
            <person name="Ishizaki K."/>
            <person name="Yamaoka S."/>
            <person name="Nishihama R."/>
            <person name="Nakamura Y."/>
            <person name="Berger F."/>
            <person name="Adam C."/>
            <person name="Aki S.S."/>
            <person name="Althoff F."/>
            <person name="Araki T."/>
            <person name="Arteaga-Vazquez M.A."/>
            <person name="Balasubrmanian S."/>
            <person name="Barry K."/>
            <person name="Bauer D."/>
            <person name="Boehm C.R."/>
            <person name="Briginshaw L."/>
            <person name="Caballero-Perez J."/>
            <person name="Catarino B."/>
            <person name="Chen F."/>
            <person name="Chiyoda S."/>
            <person name="Chovatia M."/>
            <person name="Davies K.M."/>
            <person name="Delmans M."/>
            <person name="Demura T."/>
            <person name="Dierschke T."/>
            <person name="Dolan L."/>
            <person name="Dorantes-Acosta A.E."/>
            <person name="Eklund D.M."/>
            <person name="Florent S.N."/>
            <person name="Flores-Sandoval E."/>
            <person name="Fujiyama A."/>
            <person name="Fukuzawa H."/>
            <person name="Galik B."/>
            <person name="Grimanelli D."/>
            <person name="Grimwood J."/>
            <person name="Grossniklaus U."/>
            <person name="Hamada T."/>
            <person name="Haseloff J."/>
            <person name="Hetherington A.J."/>
            <person name="Higo A."/>
            <person name="Hirakawa Y."/>
            <person name="Hundley H.N."/>
            <person name="Ikeda Y."/>
            <person name="Inoue K."/>
            <person name="Inoue S.I."/>
            <person name="Ishida S."/>
            <person name="Jia Q."/>
            <person name="Kakita M."/>
            <person name="Kanazawa T."/>
            <person name="Kawai Y."/>
            <person name="Kawashima T."/>
            <person name="Kennedy M."/>
            <person name="Kinose K."/>
            <person name="Kinoshita T."/>
            <person name="Kohara Y."/>
            <person name="Koide E."/>
            <person name="Komatsu K."/>
            <person name="Kopischke S."/>
            <person name="Kubo M."/>
            <person name="Kyozuka J."/>
            <person name="Lagercrantz U."/>
            <person name="Lin S.S."/>
            <person name="Lindquist E."/>
            <person name="Lipzen A.M."/>
            <person name="Lu C.W."/>
            <person name="De Luna E."/>
            <person name="Martienssen R.A."/>
            <person name="Minamino N."/>
            <person name="Mizutani M."/>
            <person name="Mizutani M."/>
            <person name="Mochizuki N."/>
            <person name="Monte I."/>
            <person name="Mosher R."/>
            <person name="Nagasaki H."/>
            <person name="Nakagami H."/>
            <person name="Naramoto S."/>
            <person name="Nishitani K."/>
            <person name="Ohtani M."/>
            <person name="Okamoto T."/>
            <person name="Okumura M."/>
            <person name="Phillips J."/>
            <person name="Pollak B."/>
            <person name="Reinders A."/>
            <person name="Rovekamp M."/>
            <person name="Sano R."/>
            <person name="Sawa S."/>
            <person name="Schmid M.W."/>
            <person name="Shirakawa M."/>
            <person name="Solano R."/>
            <person name="Spunde A."/>
            <person name="Suetsugu N."/>
            <person name="Sugano S."/>
            <person name="Sugiyama A."/>
            <person name="Sun R."/>
            <person name="Suzuki Y."/>
            <person name="Takenaka M."/>
            <person name="Takezawa D."/>
            <person name="Tomogane H."/>
            <person name="Tsuzuki M."/>
            <person name="Ueda T."/>
            <person name="Umeda M."/>
            <person name="Ward J.M."/>
            <person name="Watanabe Y."/>
            <person name="Yazaki K."/>
            <person name="Yokoyama R."/>
            <person name="Yoshitake Y."/>
            <person name="Yotsui I."/>
            <person name="Zachgo S."/>
            <person name="Schmutz J."/>
        </authorList>
    </citation>
    <scope>NUCLEOTIDE SEQUENCE [LARGE SCALE GENOMIC DNA]</scope>
    <source>
        <strain evidence="2">Tak-1</strain>
    </source>
</reference>
<dbReference type="Proteomes" id="UP000244005">
    <property type="component" value="Unassembled WGS sequence"/>
</dbReference>
<evidence type="ECO:0000313" key="1">
    <source>
        <dbReference type="EMBL" id="PTQ49297.1"/>
    </source>
</evidence>
<name>A0A2R6XT87_MARPO</name>
<protein>
    <submittedName>
        <fullName evidence="1">Uncharacterized protein</fullName>
    </submittedName>
</protein>
<accession>A0A2R6XT87</accession>
<dbReference type="EMBL" id="KZ772675">
    <property type="protein sequence ID" value="PTQ49297.1"/>
    <property type="molecule type" value="Genomic_DNA"/>
</dbReference>
<dbReference type="AlphaFoldDB" id="A0A2R6XT87"/>
<keyword evidence="2" id="KW-1185">Reference proteome</keyword>
<evidence type="ECO:0000313" key="2">
    <source>
        <dbReference type="Proteomes" id="UP000244005"/>
    </source>
</evidence>
<gene>
    <name evidence="1" type="ORF">MARPO_0003s0176</name>
</gene>
<organism evidence="1 2">
    <name type="scientific">Marchantia polymorpha</name>
    <name type="common">Common liverwort</name>
    <name type="synonym">Marchantia aquatica</name>
    <dbReference type="NCBI Taxonomy" id="3197"/>
    <lineage>
        <taxon>Eukaryota</taxon>
        <taxon>Viridiplantae</taxon>
        <taxon>Streptophyta</taxon>
        <taxon>Embryophyta</taxon>
        <taxon>Marchantiophyta</taxon>
        <taxon>Marchantiopsida</taxon>
        <taxon>Marchantiidae</taxon>
        <taxon>Marchantiales</taxon>
        <taxon>Marchantiaceae</taxon>
        <taxon>Marchantia</taxon>
    </lineage>
</organism>
<proteinExistence type="predicted"/>
<sequence>MLQVRTELNDVFGNRSIIQLAAWRLLLWRCRRWQVELLRRRWKCSEVSFHYLRDGSGGGRRVEWEVEIYNHL</sequence>